<dbReference type="EMBL" id="OZ075141">
    <property type="protein sequence ID" value="CAL5031205.1"/>
    <property type="molecule type" value="Genomic_DNA"/>
</dbReference>
<dbReference type="Proteomes" id="UP001497457">
    <property type="component" value="Chromosome 31b"/>
</dbReference>
<dbReference type="Gene3D" id="1.10.630.10">
    <property type="entry name" value="Cytochrome P450"/>
    <property type="match status" value="1"/>
</dbReference>
<keyword evidence="9 14" id="KW-0560">Oxidoreductase</keyword>
<evidence type="ECO:0000313" key="17">
    <source>
        <dbReference type="Proteomes" id="UP001497457"/>
    </source>
</evidence>
<dbReference type="SUPFAM" id="SSF48264">
    <property type="entry name" value="Cytochrome P450"/>
    <property type="match status" value="1"/>
</dbReference>
<evidence type="ECO:0000256" key="4">
    <source>
        <dbReference type="ARBA" id="ARBA00010617"/>
    </source>
</evidence>
<keyword evidence="17" id="KW-1185">Reference proteome</keyword>
<dbReference type="PANTHER" id="PTHR47955">
    <property type="entry name" value="CYTOCHROME P450 FAMILY 71 PROTEIN"/>
    <property type="match status" value="1"/>
</dbReference>
<keyword evidence="5 13" id="KW-0349">Heme</keyword>
<keyword evidence="11 14" id="KW-0503">Monooxygenase</keyword>
<evidence type="ECO:0000256" key="13">
    <source>
        <dbReference type="PIRSR" id="PIRSR602401-1"/>
    </source>
</evidence>
<feature type="chain" id="PRO_5044857759" evidence="15">
    <location>
        <begin position="29"/>
        <end position="535"/>
    </location>
</feature>
<dbReference type="CDD" id="cd11072">
    <property type="entry name" value="CYP71-like"/>
    <property type="match status" value="1"/>
</dbReference>
<dbReference type="GO" id="GO:0046872">
    <property type="term" value="F:metal ion binding"/>
    <property type="evidence" value="ECO:0007669"/>
    <property type="project" value="UniProtKB-KW"/>
</dbReference>
<evidence type="ECO:0000256" key="15">
    <source>
        <dbReference type="SAM" id="SignalP"/>
    </source>
</evidence>
<proteinExistence type="inferred from homology"/>
<evidence type="ECO:0000256" key="1">
    <source>
        <dbReference type="ARBA" id="ARBA00001971"/>
    </source>
</evidence>
<protein>
    <submittedName>
        <fullName evidence="16">Uncharacterized protein</fullName>
    </submittedName>
</protein>
<dbReference type="PRINTS" id="PR00463">
    <property type="entry name" value="EP450I"/>
</dbReference>
<keyword evidence="7 13" id="KW-0479">Metal-binding</keyword>
<keyword evidence="6" id="KW-0812">Transmembrane</keyword>
<evidence type="ECO:0000256" key="2">
    <source>
        <dbReference type="ARBA" id="ARBA00004370"/>
    </source>
</evidence>
<gene>
    <name evidence="16" type="ORF">URODEC1_LOCUS81510</name>
</gene>
<keyword evidence="10 13" id="KW-0408">Iron</keyword>
<feature type="binding site" description="axial binding residue" evidence="13">
    <location>
        <position position="476"/>
    </location>
    <ligand>
        <name>heme</name>
        <dbReference type="ChEBI" id="CHEBI:30413"/>
    </ligand>
    <ligandPart>
        <name>Fe</name>
        <dbReference type="ChEBI" id="CHEBI:18248"/>
    </ligandPart>
</feature>
<sequence length="535" mass="59948">MRDMAAPQALLLLIFPLALLLLARHSLARWFRAKSARDRQQRKQLDEDDNHHHLPPSPPALPVLGHLHLVGSLPHVSLRNLARKHGTDLMLLRLGAMPVLVASSPRAAEAVLRAHDHVFASRPHSLAAEVVLYGPSDVGFAPYGEYWRQAKKLVITHLLSVKKVQSFRHAREEEVGRVMGEIGEAAAAGVAVDVGDLLSAFTNDLACRAVMGESFRREGRNKQFRELVADTSPPLAGFNIEEFFPFLARFGVLSKVVRAKSERLRRRWDELLEPLIDDHERQYDAMAATATATASDPKGFVDFINVLLSVREEYGLTREQMKALLLDVFFAGIETSAAVLEYTIAELMRRPHLMKKLQAEVRSCVPKGQEAVTEPDLAGMTYLRAVIKESLRLHNVTPLVAPRISMASCSIDGYMVPAGVRVLINSWAIGRDARFWEDDPEEFVPERFIGDGSAAHVNFRGNDFQFLPFGSGRRMCAGMNFAMAIVELMLANFVYCFDWELPPGKERQDIDMTGMFGLVVNRKEKLLLVPKFRVR</sequence>
<dbReference type="GO" id="GO:0004497">
    <property type="term" value="F:monooxygenase activity"/>
    <property type="evidence" value="ECO:0007669"/>
    <property type="project" value="UniProtKB-KW"/>
</dbReference>
<dbReference type="AlphaFoldDB" id="A0ABC9D430"/>
<dbReference type="InterPro" id="IPR002401">
    <property type="entry name" value="Cyt_P450_E_grp-I"/>
</dbReference>
<dbReference type="PANTHER" id="PTHR47955:SF14">
    <property type="entry name" value="OS01G0543600 PROTEIN"/>
    <property type="match status" value="1"/>
</dbReference>
<accession>A0ABC9D430</accession>
<dbReference type="PRINTS" id="PR00385">
    <property type="entry name" value="P450"/>
</dbReference>
<reference evidence="16" key="1">
    <citation type="submission" date="2024-10" db="EMBL/GenBank/DDBJ databases">
        <authorList>
            <person name="Ryan C."/>
        </authorList>
    </citation>
    <scope>NUCLEOTIDE SEQUENCE [LARGE SCALE GENOMIC DNA]</scope>
</reference>
<evidence type="ECO:0000256" key="7">
    <source>
        <dbReference type="ARBA" id="ARBA00022723"/>
    </source>
</evidence>
<dbReference type="GO" id="GO:0016020">
    <property type="term" value="C:membrane"/>
    <property type="evidence" value="ECO:0007669"/>
    <property type="project" value="UniProtKB-SubCell"/>
</dbReference>
<dbReference type="Pfam" id="PF00067">
    <property type="entry name" value="p450"/>
    <property type="match status" value="1"/>
</dbReference>
<organism evidence="16 17">
    <name type="scientific">Urochloa decumbens</name>
    <dbReference type="NCBI Taxonomy" id="240449"/>
    <lineage>
        <taxon>Eukaryota</taxon>
        <taxon>Viridiplantae</taxon>
        <taxon>Streptophyta</taxon>
        <taxon>Embryophyta</taxon>
        <taxon>Tracheophyta</taxon>
        <taxon>Spermatophyta</taxon>
        <taxon>Magnoliopsida</taxon>
        <taxon>Liliopsida</taxon>
        <taxon>Poales</taxon>
        <taxon>Poaceae</taxon>
        <taxon>PACMAD clade</taxon>
        <taxon>Panicoideae</taxon>
        <taxon>Panicodae</taxon>
        <taxon>Paniceae</taxon>
        <taxon>Melinidinae</taxon>
        <taxon>Urochloa</taxon>
    </lineage>
</organism>
<keyword evidence="15" id="KW-0732">Signal</keyword>
<dbReference type="InterPro" id="IPR036396">
    <property type="entry name" value="Cyt_P450_sf"/>
</dbReference>
<dbReference type="InterPro" id="IPR017972">
    <property type="entry name" value="Cyt_P450_CS"/>
</dbReference>
<evidence type="ECO:0000256" key="8">
    <source>
        <dbReference type="ARBA" id="ARBA00022989"/>
    </source>
</evidence>
<evidence type="ECO:0000256" key="10">
    <source>
        <dbReference type="ARBA" id="ARBA00023004"/>
    </source>
</evidence>
<dbReference type="InterPro" id="IPR001128">
    <property type="entry name" value="Cyt_P450"/>
</dbReference>
<dbReference type="PROSITE" id="PS00086">
    <property type="entry name" value="CYTOCHROME_P450"/>
    <property type="match status" value="1"/>
</dbReference>
<name>A0ABC9D430_9POAL</name>
<evidence type="ECO:0000256" key="9">
    <source>
        <dbReference type="ARBA" id="ARBA00023002"/>
    </source>
</evidence>
<evidence type="ECO:0000256" key="12">
    <source>
        <dbReference type="ARBA" id="ARBA00023136"/>
    </source>
</evidence>
<evidence type="ECO:0000256" key="11">
    <source>
        <dbReference type="ARBA" id="ARBA00023033"/>
    </source>
</evidence>
<evidence type="ECO:0000313" key="16">
    <source>
        <dbReference type="EMBL" id="CAL5031205.1"/>
    </source>
</evidence>
<evidence type="ECO:0000256" key="5">
    <source>
        <dbReference type="ARBA" id="ARBA00022617"/>
    </source>
</evidence>
<comment type="similarity">
    <text evidence="4 14">Belongs to the cytochrome P450 family.</text>
</comment>
<comment type="cofactor">
    <cofactor evidence="1 13">
        <name>heme</name>
        <dbReference type="ChEBI" id="CHEBI:30413"/>
    </cofactor>
</comment>
<keyword evidence="12" id="KW-0472">Membrane</keyword>
<dbReference type="FunFam" id="1.10.630.10:FF:000055">
    <property type="entry name" value="Cytochrome P450 71A26"/>
    <property type="match status" value="1"/>
</dbReference>
<evidence type="ECO:0000256" key="14">
    <source>
        <dbReference type="RuleBase" id="RU000461"/>
    </source>
</evidence>
<comment type="pathway">
    <text evidence="3">Secondary metabolite biosynthesis.</text>
</comment>
<evidence type="ECO:0000256" key="6">
    <source>
        <dbReference type="ARBA" id="ARBA00022692"/>
    </source>
</evidence>
<feature type="signal peptide" evidence="15">
    <location>
        <begin position="1"/>
        <end position="28"/>
    </location>
</feature>
<keyword evidence="8" id="KW-1133">Transmembrane helix</keyword>
<evidence type="ECO:0000256" key="3">
    <source>
        <dbReference type="ARBA" id="ARBA00005179"/>
    </source>
</evidence>
<comment type="subcellular location">
    <subcellularLocation>
        <location evidence="2">Membrane</location>
    </subcellularLocation>
</comment>